<dbReference type="PANTHER" id="PTHR37984">
    <property type="entry name" value="PROTEIN CBG26694"/>
    <property type="match status" value="1"/>
</dbReference>
<protein>
    <recommendedName>
        <fullName evidence="3">Reverse transcriptase domain-containing protein</fullName>
    </recommendedName>
</protein>
<evidence type="ECO:0000313" key="2">
    <source>
        <dbReference type="Proteomes" id="UP001190700"/>
    </source>
</evidence>
<dbReference type="InterPro" id="IPR050951">
    <property type="entry name" value="Retrovirus_Pol_polyprotein"/>
</dbReference>
<organism evidence="1 2">
    <name type="scientific">Cymbomonas tetramitiformis</name>
    <dbReference type="NCBI Taxonomy" id="36881"/>
    <lineage>
        <taxon>Eukaryota</taxon>
        <taxon>Viridiplantae</taxon>
        <taxon>Chlorophyta</taxon>
        <taxon>Pyramimonadophyceae</taxon>
        <taxon>Pyramimonadales</taxon>
        <taxon>Pyramimonadaceae</taxon>
        <taxon>Cymbomonas</taxon>
    </lineage>
</organism>
<dbReference type="Gene3D" id="3.30.70.270">
    <property type="match status" value="2"/>
</dbReference>
<dbReference type="Gene3D" id="3.10.10.10">
    <property type="entry name" value="HIV Type 1 Reverse Transcriptase, subunit A, domain 1"/>
    <property type="match status" value="1"/>
</dbReference>
<dbReference type="Proteomes" id="UP001190700">
    <property type="component" value="Unassembled WGS sequence"/>
</dbReference>
<keyword evidence="2" id="KW-1185">Reference proteome</keyword>
<sequence length="324" mass="36361">MLRSEGGGVGVAGVAAVRVRPVLTYWDVRASSAQFDTGGCRGVAEQLPEAFMDALYGPAGDVTVTKDEEAWYDENLNATMGGHPDFTEENWEAMRQVIRRCGDCFAKPKDIVAYIGNCPHPTFSIPFGDESKAAYQRPRKYSPGEHEIIDMHCTELLEYYDFIEPASKHCRHASNVVVAGKKDHATGKWTSTRFCVDMRMCNALSKVDNTLPPRPEDLYQDVTKAKFKTTLDATKAFHQIPLATEEDRDKTVFWWGNELHRRPSAKPYVQELPRLKDKSELRSILGLMNYYKGLVGEPGGPSYNHMVRPLNDLLQKDVVDVKGA</sequence>
<dbReference type="SUPFAM" id="SSF56672">
    <property type="entry name" value="DNA/RNA polymerases"/>
    <property type="match status" value="1"/>
</dbReference>
<dbReference type="EMBL" id="LGRX02034613">
    <property type="protein sequence ID" value="KAK3237389.1"/>
    <property type="molecule type" value="Genomic_DNA"/>
</dbReference>
<proteinExistence type="predicted"/>
<dbReference type="PANTHER" id="PTHR37984:SF5">
    <property type="entry name" value="PROTEIN NYNRIN-LIKE"/>
    <property type="match status" value="1"/>
</dbReference>
<accession>A0AAE0BJZ7</accession>
<reference evidence="1 2" key="1">
    <citation type="journal article" date="2015" name="Genome Biol. Evol.">
        <title>Comparative Genomics of a Bacterivorous Green Alga Reveals Evolutionary Causalities and Consequences of Phago-Mixotrophic Mode of Nutrition.</title>
        <authorList>
            <person name="Burns J.A."/>
            <person name="Paasch A."/>
            <person name="Narechania A."/>
            <person name="Kim E."/>
        </authorList>
    </citation>
    <scope>NUCLEOTIDE SEQUENCE [LARGE SCALE GENOMIC DNA]</scope>
    <source>
        <strain evidence="1 2">PLY_AMNH</strain>
    </source>
</reference>
<dbReference type="InterPro" id="IPR043128">
    <property type="entry name" value="Rev_trsase/Diguanyl_cyclase"/>
</dbReference>
<dbReference type="InterPro" id="IPR043502">
    <property type="entry name" value="DNA/RNA_pol_sf"/>
</dbReference>
<name>A0AAE0BJZ7_9CHLO</name>
<evidence type="ECO:0008006" key="3">
    <source>
        <dbReference type="Google" id="ProtNLM"/>
    </source>
</evidence>
<evidence type="ECO:0000313" key="1">
    <source>
        <dbReference type="EMBL" id="KAK3237389.1"/>
    </source>
</evidence>
<comment type="caution">
    <text evidence="1">The sequence shown here is derived from an EMBL/GenBank/DDBJ whole genome shotgun (WGS) entry which is preliminary data.</text>
</comment>
<dbReference type="AlphaFoldDB" id="A0AAE0BJZ7"/>
<gene>
    <name evidence="1" type="ORF">CYMTET_52534</name>
</gene>